<organism evidence="2 3">
    <name type="scientific">Paenibacillus nanensis</name>
    <dbReference type="NCBI Taxonomy" id="393251"/>
    <lineage>
        <taxon>Bacteria</taxon>
        <taxon>Bacillati</taxon>
        <taxon>Bacillota</taxon>
        <taxon>Bacilli</taxon>
        <taxon>Bacillales</taxon>
        <taxon>Paenibacillaceae</taxon>
        <taxon>Paenibacillus</taxon>
    </lineage>
</organism>
<dbReference type="PANTHER" id="PTHR43155">
    <property type="entry name" value="CYCLIC DI-GMP PHOSPHODIESTERASE PA4108-RELATED"/>
    <property type="match status" value="1"/>
</dbReference>
<feature type="domain" description="HD-GYP" evidence="1">
    <location>
        <begin position="115"/>
        <end position="311"/>
    </location>
</feature>
<dbReference type="SMART" id="SM00471">
    <property type="entry name" value="HDc"/>
    <property type="match status" value="1"/>
</dbReference>
<sequence length="365" mass="40663">MFECTIKNLKEGDVLARPITGRNGVTILEQGTVLSKRYIKRLLELGIPMVYLVNEPSRPVPAPKLALARPESGHRSQPFLFNELNKRLDAAKFCPNGQDSAQDQRFKRRYKRILSELLSHPEVAALLQRLYEFDSYVFDHSASVSIMSAIIGDEWGYTEDKMLELILGSLLFDIGMTSMPLSLVQSCEKLSEKDKLQLQAHTTAGFDMLREISGIPFSSAIISLSHHERYDGSGYPFGRKGPAIPEYARIVALADNYNALVSPRRYRSSYKADEAMEFLLASGNYYFDADLVQLFLKRVKAFPVSSVLTLSSGQTGIVKCYSSSIAHRPVVQIIKEAGGKDVRAPYELDLASSSTITVLHAATQN</sequence>
<dbReference type="AlphaFoldDB" id="A0A3A1V588"/>
<evidence type="ECO:0000259" key="1">
    <source>
        <dbReference type="PROSITE" id="PS51832"/>
    </source>
</evidence>
<comment type="caution">
    <text evidence="2">The sequence shown here is derived from an EMBL/GenBank/DDBJ whole genome shotgun (WGS) entry which is preliminary data.</text>
</comment>
<dbReference type="InterPro" id="IPR003607">
    <property type="entry name" value="HD/PDEase_dom"/>
</dbReference>
<evidence type="ECO:0000313" key="3">
    <source>
        <dbReference type="Proteomes" id="UP000266482"/>
    </source>
</evidence>
<name>A0A3A1V588_9BACL</name>
<accession>A0A3A1V588</accession>
<dbReference type="Pfam" id="PF13487">
    <property type="entry name" value="HD_5"/>
    <property type="match status" value="1"/>
</dbReference>
<dbReference type="Gene3D" id="1.10.3210.10">
    <property type="entry name" value="Hypothetical protein af1432"/>
    <property type="match status" value="1"/>
</dbReference>
<dbReference type="SUPFAM" id="SSF109604">
    <property type="entry name" value="HD-domain/PDEase-like"/>
    <property type="match status" value="1"/>
</dbReference>
<reference evidence="2 3" key="1">
    <citation type="submission" date="2018-09" db="EMBL/GenBank/DDBJ databases">
        <title>Paenibacillus aracenensis nov. sp. isolated from a cave in southern Spain.</title>
        <authorList>
            <person name="Jurado V."/>
            <person name="Gutierrez-Patricio S."/>
            <person name="Gonzalez-Pimentel J.L."/>
            <person name="Miller A.Z."/>
            <person name="Laiz L."/>
            <person name="Saiz-Jimenez C."/>
        </authorList>
    </citation>
    <scope>NUCLEOTIDE SEQUENCE [LARGE SCALE GENOMIC DNA]</scope>
    <source>
        <strain evidence="2 3">DSM 22867</strain>
    </source>
</reference>
<dbReference type="InterPro" id="IPR037522">
    <property type="entry name" value="HD_GYP_dom"/>
</dbReference>
<dbReference type="Proteomes" id="UP000266482">
    <property type="component" value="Unassembled WGS sequence"/>
</dbReference>
<dbReference type="PANTHER" id="PTHR43155:SF2">
    <property type="entry name" value="CYCLIC DI-GMP PHOSPHODIESTERASE PA4108"/>
    <property type="match status" value="1"/>
</dbReference>
<dbReference type="RefSeq" id="WP_119599919.1">
    <property type="nucleotide sequence ID" value="NZ_QXQA01000006.1"/>
</dbReference>
<dbReference type="OrthoDB" id="2516556at2"/>
<proteinExistence type="predicted"/>
<dbReference type="PROSITE" id="PS51832">
    <property type="entry name" value="HD_GYP"/>
    <property type="match status" value="1"/>
</dbReference>
<keyword evidence="3" id="KW-1185">Reference proteome</keyword>
<evidence type="ECO:0000313" key="2">
    <source>
        <dbReference type="EMBL" id="RIX52710.1"/>
    </source>
</evidence>
<dbReference type="EMBL" id="QXQA01000006">
    <property type="protein sequence ID" value="RIX52710.1"/>
    <property type="molecule type" value="Genomic_DNA"/>
</dbReference>
<protein>
    <submittedName>
        <fullName evidence="2">HD domain-containing protein</fullName>
    </submittedName>
</protein>
<dbReference type="CDD" id="cd00077">
    <property type="entry name" value="HDc"/>
    <property type="match status" value="1"/>
</dbReference>
<gene>
    <name evidence="2" type="ORF">D3P08_11890</name>
</gene>